<evidence type="ECO:0000313" key="1">
    <source>
        <dbReference type="EMBL" id="MBZ5486919.1"/>
    </source>
</evidence>
<reference evidence="1" key="1">
    <citation type="submission" date="2020-06" db="EMBL/GenBank/DDBJ databases">
        <title>Whole Genome Sequence of Halomonas aquamarina MB598.</title>
        <authorList>
            <person name="Pervaiz M."/>
            <person name="Fariq A."/>
            <person name="Yasmin A."/>
            <person name="Welch M."/>
        </authorList>
    </citation>
    <scope>NUCLEOTIDE SEQUENCE</scope>
    <source>
        <strain evidence="1">MB598</strain>
    </source>
</reference>
<dbReference type="EMBL" id="JABYQT010000002">
    <property type="protein sequence ID" value="MBZ5486919.1"/>
    <property type="molecule type" value="Genomic_DNA"/>
</dbReference>
<sequence length="76" mass="8513">MNRIRLTEDAKVWHRLWSNQATLLAAVTLLQGLLPFWEGVVPGQWFQAAGAVLASAAFVLRNIEQPGLKRGRDDDQ</sequence>
<protein>
    <submittedName>
        <fullName evidence="1">Uncharacterized protein</fullName>
    </submittedName>
</protein>
<comment type="caution">
    <text evidence="1">The sequence shown here is derived from an EMBL/GenBank/DDBJ whole genome shotgun (WGS) entry which is preliminary data.</text>
</comment>
<evidence type="ECO:0000313" key="2">
    <source>
        <dbReference type="Proteomes" id="UP001319846"/>
    </source>
</evidence>
<gene>
    <name evidence="1" type="ORF">HW452_05205</name>
</gene>
<name>A0ACC5VT67_9GAMM</name>
<organism evidence="1 2">
    <name type="scientific">Vreelandella aquamarina</name>
    <dbReference type="NCBI Taxonomy" id="77097"/>
    <lineage>
        <taxon>Bacteria</taxon>
        <taxon>Pseudomonadati</taxon>
        <taxon>Pseudomonadota</taxon>
        <taxon>Gammaproteobacteria</taxon>
        <taxon>Oceanospirillales</taxon>
        <taxon>Halomonadaceae</taxon>
        <taxon>Vreelandella</taxon>
    </lineage>
</organism>
<accession>A0ACC5VT67</accession>
<dbReference type="Proteomes" id="UP001319846">
    <property type="component" value="Unassembled WGS sequence"/>
</dbReference>
<proteinExistence type="predicted"/>
<keyword evidence="2" id="KW-1185">Reference proteome</keyword>